<name>A0AAV4UPT0_9ARAC</name>
<accession>A0AAV4UPT0</accession>
<sequence length="229" mass="26090">MTVVQIERQADRKTSDIIPQCSTAPELLPKYCTSNPDANIAYTPLPHSFSPQTTVVQIEWHQFGKPVKSFLRVQQQGESSGCLEVILKETVHLRDFSESIFRPDISRISQQQDPCYQPISRYYIPFPHSELLPKYCTSNPDPNIAYTPLPLFPSPPKRLSSKSKDKPFEKPVTSFLSARQHQVNLPAAFTPRRSSSRDSPFKRFLRLDISPGYFHISRQRDPCSVNLAG</sequence>
<reference evidence="1 2" key="1">
    <citation type="submission" date="2021-06" db="EMBL/GenBank/DDBJ databases">
        <title>Caerostris darwini draft genome.</title>
        <authorList>
            <person name="Kono N."/>
            <person name="Arakawa K."/>
        </authorList>
    </citation>
    <scope>NUCLEOTIDE SEQUENCE [LARGE SCALE GENOMIC DNA]</scope>
</reference>
<organism evidence="1 2">
    <name type="scientific">Caerostris darwini</name>
    <dbReference type="NCBI Taxonomy" id="1538125"/>
    <lineage>
        <taxon>Eukaryota</taxon>
        <taxon>Metazoa</taxon>
        <taxon>Ecdysozoa</taxon>
        <taxon>Arthropoda</taxon>
        <taxon>Chelicerata</taxon>
        <taxon>Arachnida</taxon>
        <taxon>Araneae</taxon>
        <taxon>Araneomorphae</taxon>
        <taxon>Entelegynae</taxon>
        <taxon>Araneoidea</taxon>
        <taxon>Araneidae</taxon>
        <taxon>Caerostris</taxon>
    </lineage>
</organism>
<protein>
    <submittedName>
        <fullName evidence="1">Uncharacterized protein</fullName>
    </submittedName>
</protein>
<comment type="caution">
    <text evidence="1">The sequence shown here is derived from an EMBL/GenBank/DDBJ whole genome shotgun (WGS) entry which is preliminary data.</text>
</comment>
<dbReference type="Proteomes" id="UP001054837">
    <property type="component" value="Unassembled WGS sequence"/>
</dbReference>
<dbReference type="EMBL" id="BPLQ01011732">
    <property type="protein sequence ID" value="GIY59977.1"/>
    <property type="molecule type" value="Genomic_DNA"/>
</dbReference>
<gene>
    <name evidence="1" type="ORF">CDAR_611321</name>
</gene>
<keyword evidence="2" id="KW-1185">Reference proteome</keyword>
<evidence type="ECO:0000313" key="1">
    <source>
        <dbReference type="EMBL" id="GIY59977.1"/>
    </source>
</evidence>
<proteinExistence type="predicted"/>
<dbReference type="AlphaFoldDB" id="A0AAV4UPT0"/>
<evidence type="ECO:0000313" key="2">
    <source>
        <dbReference type="Proteomes" id="UP001054837"/>
    </source>
</evidence>